<sequence length="223" mass="26817">MGKKILIYAEGKSDVNFLGLWLCDWDYLKYFEIRNVNGKNKLQNNKGDIEEIINKKHNDYEDFLICFDADRDFEKSQQEIKNQLEGIEISDENIFLFPYNIKQRKENKQEEKEELETLLLLTIKPKHEKFENCFVCYETCFNNHFSSKDFKLSAKDKVYAYLRGLKLQDYYTKEFIFDKVITREGKVEDKDIFNRFKNLFDFNSLSLNPLKDFLKQQIAKLKK</sequence>
<dbReference type="InterPro" id="IPR024508">
    <property type="entry name" value="DUF3226"/>
</dbReference>
<dbReference type="RefSeq" id="WP_014660818.1">
    <property type="nucleotide sequence ID" value="NC_017737.1"/>
</dbReference>
<name>I0ELX8_HELC0</name>
<protein>
    <recommendedName>
        <fullName evidence="3">DUF4435 domain-containing protein</fullName>
    </recommendedName>
</protein>
<dbReference type="SUPFAM" id="SSF160945">
    <property type="entry name" value="PH0156-like"/>
    <property type="match status" value="1"/>
</dbReference>
<dbReference type="Proteomes" id="UP000005010">
    <property type="component" value="Chromosome"/>
</dbReference>
<dbReference type="PATRIC" id="fig|182217.3.peg.715"/>
<keyword evidence="2" id="KW-1185">Reference proteome</keyword>
<evidence type="ECO:0008006" key="3">
    <source>
        <dbReference type="Google" id="ProtNLM"/>
    </source>
</evidence>
<accession>I0ELX8</accession>
<evidence type="ECO:0000313" key="2">
    <source>
        <dbReference type="Proteomes" id="UP000005010"/>
    </source>
</evidence>
<dbReference type="KEGG" id="hce:HCW_03340"/>
<dbReference type="AlphaFoldDB" id="I0ELX8"/>
<dbReference type="STRING" id="182217.HCW_03340"/>
<dbReference type="Pfam" id="PF11536">
    <property type="entry name" value="DUF3226"/>
    <property type="match status" value="1"/>
</dbReference>
<dbReference type="EMBL" id="CP003479">
    <property type="protein sequence ID" value="AFI03947.1"/>
    <property type="molecule type" value="Genomic_DNA"/>
</dbReference>
<dbReference type="HOGENOM" id="CLU_108432_1_0_7"/>
<reference evidence="2" key="1">
    <citation type="submission" date="2012-04" db="EMBL/GenBank/DDBJ databases">
        <title>Complete genome sequence of Helicobacter cetorum strain MIT 00-7128.</title>
        <authorList>
            <person name="Kersulyte D."/>
            <person name="Berg D.E."/>
        </authorList>
    </citation>
    <scope>NUCLEOTIDE SEQUENCE [LARGE SCALE GENOMIC DNA]</scope>
    <source>
        <strain evidence="2">MIT 00-7128</strain>
    </source>
</reference>
<gene>
    <name evidence="1" type="ordered locus">HCW_03340</name>
</gene>
<evidence type="ECO:0000313" key="1">
    <source>
        <dbReference type="EMBL" id="AFI03947.1"/>
    </source>
</evidence>
<organism evidence="1 2">
    <name type="scientific">Helicobacter cetorum (strain ATCC BAA-429 / MIT 00-7128)</name>
    <dbReference type="NCBI Taxonomy" id="182217"/>
    <lineage>
        <taxon>Bacteria</taxon>
        <taxon>Pseudomonadati</taxon>
        <taxon>Campylobacterota</taxon>
        <taxon>Epsilonproteobacteria</taxon>
        <taxon>Campylobacterales</taxon>
        <taxon>Helicobacteraceae</taxon>
        <taxon>Helicobacter</taxon>
    </lineage>
</organism>
<proteinExistence type="predicted"/>